<proteinExistence type="predicted"/>
<evidence type="ECO:0000259" key="1">
    <source>
        <dbReference type="PROSITE" id="PS50075"/>
    </source>
</evidence>
<dbReference type="CDD" id="cd05930">
    <property type="entry name" value="A_NRPS"/>
    <property type="match status" value="1"/>
</dbReference>
<dbReference type="InterPro" id="IPR000873">
    <property type="entry name" value="AMP-dep_synth/lig_dom"/>
</dbReference>
<dbReference type="InterPro" id="IPR036736">
    <property type="entry name" value="ACP-like_sf"/>
</dbReference>
<dbReference type="Pfam" id="PF00975">
    <property type="entry name" value="Thioesterase"/>
    <property type="match status" value="1"/>
</dbReference>
<dbReference type="GO" id="GO:0043041">
    <property type="term" value="P:amino acid activation for nonribosomal peptide biosynthetic process"/>
    <property type="evidence" value="ECO:0007669"/>
    <property type="project" value="TreeGrafter"/>
</dbReference>
<dbReference type="PANTHER" id="PTHR45527:SF1">
    <property type="entry name" value="FATTY ACID SYNTHASE"/>
    <property type="match status" value="1"/>
</dbReference>
<dbReference type="Proteomes" id="UP000254968">
    <property type="component" value="Unassembled WGS sequence"/>
</dbReference>
<dbReference type="SUPFAM" id="SSF47336">
    <property type="entry name" value="ACP-like"/>
    <property type="match status" value="1"/>
</dbReference>
<protein>
    <submittedName>
        <fullName evidence="2">Peptide synthetase, non-ribosomal</fullName>
    </submittedName>
</protein>
<dbReference type="PROSITE" id="PS00455">
    <property type="entry name" value="AMP_BINDING"/>
    <property type="match status" value="1"/>
</dbReference>
<dbReference type="OrthoDB" id="9757559at2"/>
<name>A0A378I4R1_9GAMM</name>
<reference evidence="2 3" key="1">
    <citation type="submission" date="2018-06" db="EMBL/GenBank/DDBJ databases">
        <authorList>
            <consortium name="Pathogen Informatics"/>
            <person name="Doyle S."/>
        </authorList>
    </citation>
    <scope>NUCLEOTIDE SEQUENCE [LARGE SCALE GENOMIC DNA]</scope>
    <source>
        <strain evidence="2 3">NCTC13315</strain>
    </source>
</reference>
<dbReference type="InterPro" id="IPR029058">
    <property type="entry name" value="AB_hydrolase_fold"/>
</dbReference>
<dbReference type="Pfam" id="PF00501">
    <property type="entry name" value="AMP-binding"/>
    <property type="match status" value="1"/>
</dbReference>
<dbReference type="GO" id="GO:0044550">
    <property type="term" value="P:secondary metabolite biosynthetic process"/>
    <property type="evidence" value="ECO:0007669"/>
    <property type="project" value="TreeGrafter"/>
</dbReference>
<dbReference type="Gene3D" id="3.40.50.980">
    <property type="match status" value="2"/>
</dbReference>
<dbReference type="PANTHER" id="PTHR45527">
    <property type="entry name" value="NONRIBOSOMAL PEPTIDE SYNTHETASE"/>
    <property type="match status" value="1"/>
</dbReference>
<dbReference type="AlphaFoldDB" id="A0A378I4R1"/>
<dbReference type="InterPro" id="IPR001031">
    <property type="entry name" value="Thioesterase"/>
</dbReference>
<keyword evidence="3" id="KW-1185">Reference proteome</keyword>
<dbReference type="Gene3D" id="3.30.300.30">
    <property type="match status" value="1"/>
</dbReference>
<dbReference type="SUPFAM" id="SSF53474">
    <property type="entry name" value="alpha/beta-Hydrolases"/>
    <property type="match status" value="1"/>
</dbReference>
<dbReference type="EMBL" id="UGNV01000001">
    <property type="protein sequence ID" value="STX30178.1"/>
    <property type="molecule type" value="Genomic_DNA"/>
</dbReference>
<dbReference type="SUPFAM" id="SSF56801">
    <property type="entry name" value="Acetyl-CoA synthetase-like"/>
    <property type="match status" value="1"/>
</dbReference>
<dbReference type="PROSITE" id="PS50075">
    <property type="entry name" value="CARRIER"/>
    <property type="match status" value="1"/>
</dbReference>
<dbReference type="Gene3D" id="2.30.38.10">
    <property type="entry name" value="Luciferase, Domain 3"/>
    <property type="match status" value="1"/>
</dbReference>
<dbReference type="Pfam" id="PF00550">
    <property type="entry name" value="PP-binding"/>
    <property type="match status" value="1"/>
</dbReference>
<dbReference type="FunFam" id="3.40.50.980:FF:000001">
    <property type="entry name" value="Non-ribosomal peptide synthetase"/>
    <property type="match status" value="1"/>
</dbReference>
<evidence type="ECO:0000313" key="2">
    <source>
        <dbReference type="EMBL" id="STX30178.1"/>
    </source>
</evidence>
<dbReference type="RefSeq" id="WP_115303900.1">
    <property type="nucleotide sequence ID" value="NZ_CAAAHO010000005.1"/>
</dbReference>
<feature type="domain" description="Carrier" evidence="1">
    <location>
        <begin position="515"/>
        <end position="593"/>
    </location>
</feature>
<organism evidence="2 3">
    <name type="scientific">Legionella beliardensis</name>
    <dbReference type="NCBI Taxonomy" id="91822"/>
    <lineage>
        <taxon>Bacteria</taxon>
        <taxon>Pseudomonadati</taxon>
        <taxon>Pseudomonadota</taxon>
        <taxon>Gammaproteobacteria</taxon>
        <taxon>Legionellales</taxon>
        <taxon>Legionellaceae</taxon>
        <taxon>Legionella</taxon>
    </lineage>
</organism>
<dbReference type="Gene3D" id="3.40.50.1820">
    <property type="entry name" value="alpha/beta hydrolase"/>
    <property type="match status" value="1"/>
</dbReference>
<sequence length="862" mass="97650">MLNSNPFKTFHHFFEEKVHAYPHHLAVVDADGTLISYHDLNIKINQLAQYLLKKKLPKEARIGVFLNNSIDFIVSILAILKSGLAYVPLDPNLPLQRLNYFIENSQTQHIITNYQLHHQLADQGHIDVINLDKIREGLYSLAAENLNLPIDRNQLAYIIYTSGSTGLPKGVAIEHKGLPYCMLAAHKFLEVTTQDRIALYAPISFDANLWQIMLALGRGATLYVIPHEIRLNPQALGHYYNINSLSIAVFTPSLLNKLDPACFYSLRVILTTGEHVSKHILNKWHQPTKLIINGYGPTEVTIATSLGIYDPKSVVHVGKAHEGLEAFILDTCLNPVEIGCIGELYLAGEGLARGYWGLELESLNNEKFLTIKHPDHDNNTVRVFRTHDLAKFLPNKNIVIKGRVDRQVKVHGQLVSPEEIEKIVHDFSEEITEVYVDIVFAANQLTRINAYLCVTNFSLSLIALDHYLKKKLPHYMIPSGFGLLASFPITHHGKIDFTTLRATVLKRIHREDIITPRNEAEKFLFSIWQQVLNTNDFGINTHFDNLGGTSLAFLTLLTQVAKKYSDKLSAMSFSEFQLKPTIAALARKINRLSDDNNPLVEIQPGKKTKQAIFFIHDVTGNIQVNDLKFHLGPNFPIYGLKARGLKNLLDMDETIEEMALDYMKLIREKQDEGPYFIAGWSAGGIIAYEITNRFLLQGEQVTLCMIDSIAPHYLQNLPPELYTQETKALIQALTKILGLATESHFLEKLSTLYKEEQIDYAFNEILELVNIQEKQLNVPAHDARTWLSIAQKIYLAINRYASQLILNNNITLLVASQTAKRIGHPSLGWAFESKNIYTLDTDHFGIIRHKTMAQYLSSLYKL</sequence>
<dbReference type="InterPro" id="IPR009081">
    <property type="entry name" value="PP-bd_ACP"/>
</dbReference>
<dbReference type="Gene3D" id="1.10.1200.10">
    <property type="entry name" value="ACP-like"/>
    <property type="match status" value="1"/>
</dbReference>
<dbReference type="GO" id="GO:0005737">
    <property type="term" value="C:cytoplasm"/>
    <property type="evidence" value="ECO:0007669"/>
    <property type="project" value="TreeGrafter"/>
</dbReference>
<dbReference type="InterPro" id="IPR045851">
    <property type="entry name" value="AMP-bd_C_sf"/>
</dbReference>
<dbReference type="InterPro" id="IPR020845">
    <property type="entry name" value="AMP-binding_CS"/>
</dbReference>
<gene>
    <name evidence="2" type="primary">grsA</name>
    <name evidence="2" type="ORF">NCTC13315_02743</name>
</gene>
<evidence type="ECO:0000313" key="3">
    <source>
        <dbReference type="Proteomes" id="UP000254968"/>
    </source>
</evidence>
<accession>A0A378I4R1</accession>
<dbReference type="GO" id="GO:0031177">
    <property type="term" value="F:phosphopantetheine binding"/>
    <property type="evidence" value="ECO:0007669"/>
    <property type="project" value="TreeGrafter"/>
</dbReference>